<dbReference type="GO" id="GO:0044780">
    <property type="term" value="P:bacterial-type flagellum assembly"/>
    <property type="evidence" value="ECO:0007669"/>
    <property type="project" value="InterPro"/>
</dbReference>
<name>A0A1M6E9B3_9FIRM</name>
<accession>A0A1M6E9B3</accession>
<evidence type="ECO:0000256" key="2">
    <source>
        <dbReference type="SAM" id="Coils"/>
    </source>
</evidence>
<dbReference type="SUPFAM" id="SSF140566">
    <property type="entry name" value="FlgN-like"/>
    <property type="match status" value="1"/>
</dbReference>
<dbReference type="InterPro" id="IPR007809">
    <property type="entry name" value="FlgN-like"/>
</dbReference>
<keyword evidence="4" id="KW-1185">Reference proteome</keyword>
<dbReference type="OrthoDB" id="1680765at2"/>
<evidence type="ECO:0000256" key="1">
    <source>
        <dbReference type="ARBA" id="ARBA00022795"/>
    </source>
</evidence>
<gene>
    <name evidence="3" type="ORF">SAMN05444373_101123</name>
</gene>
<dbReference type="EMBL" id="FQZP01000011">
    <property type="protein sequence ID" value="SHI82003.1"/>
    <property type="molecule type" value="Genomic_DNA"/>
</dbReference>
<protein>
    <submittedName>
        <fullName evidence="3">FlgN protein</fullName>
    </submittedName>
</protein>
<dbReference type="Gene3D" id="1.20.58.300">
    <property type="entry name" value="FlgN-like"/>
    <property type="match status" value="1"/>
</dbReference>
<dbReference type="Pfam" id="PF05130">
    <property type="entry name" value="FlgN"/>
    <property type="match status" value="1"/>
</dbReference>
<dbReference type="RefSeq" id="WP_149678233.1">
    <property type="nucleotide sequence ID" value="NZ_DAONMB010000090.1"/>
</dbReference>
<dbReference type="InterPro" id="IPR036679">
    <property type="entry name" value="FlgN-like_sf"/>
</dbReference>
<reference evidence="3 4" key="1">
    <citation type="submission" date="2016-11" db="EMBL/GenBank/DDBJ databases">
        <authorList>
            <person name="Varghese N."/>
            <person name="Submissions S."/>
        </authorList>
    </citation>
    <scope>NUCLEOTIDE SEQUENCE [LARGE SCALE GENOMIC DNA]</scope>
    <source>
        <strain evidence="3 4">DSM 19027</strain>
    </source>
</reference>
<keyword evidence="1" id="KW-1005">Bacterial flagellum biogenesis</keyword>
<dbReference type="Proteomes" id="UP000324781">
    <property type="component" value="Unassembled WGS sequence"/>
</dbReference>
<keyword evidence="2" id="KW-0175">Coiled coil</keyword>
<sequence length="167" mass="18750">MPDVKLTENLMKALQYEWRIYQELLKLAEKKTDVLVRHDTAQLSALTEEEGKLAEQSKQLARVREQYAAKLNEALGLAANASLEEAEKLLSEPQAAQLADIRARLKETVMQLMLRNGINQKLIENALEYINFNLELMAGPAPEASVYGKSGTEISTGGKRSMLDIRY</sequence>
<dbReference type="AlphaFoldDB" id="A0A1M6E9B3"/>
<evidence type="ECO:0000313" key="4">
    <source>
        <dbReference type="Proteomes" id="UP000324781"/>
    </source>
</evidence>
<evidence type="ECO:0000313" key="3">
    <source>
        <dbReference type="EMBL" id="SHI82003.1"/>
    </source>
</evidence>
<organism evidence="3 4">
    <name type="scientific">Thermoclostridium caenicola</name>
    <dbReference type="NCBI Taxonomy" id="659425"/>
    <lineage>
        <taxon>Bacteria</taxon>
        <taxon>Bacillati</taxon>
        <taxon>Bacillota</taxon>
        <taxon>Clostridia</taxon>
        <taxon>Eubacteriales</taxon>
        <taxon>Oscillospiraceae</taxon>
        <taxon>Thermoclostridium</taxon>
    </lineage>
</organism>
<proteinExistence type="predicted"/>
<feature type="coiled-coil region" evidence="2">
    <location>
        <begin position="46"/>
        <end position="73"/>
    </location>
</feature>